<evidence type="ECO:0000256" key="8">
    <source>
        <dbReference type="SAM" id="MobiDB-lite"/>
    </source>
</evidence>
<dbReference type="EMBL" id="CADEPM010000003">
    <property type="protein sequence ID" value="CAB3402310.1"/>
    <property type="molecule type" value="Genomic_DNA"/>
</dbReference>
<dbReference type="InterPro" id="IPR037519">
    <property type="entry name" value="LITAF_fam"/>
</dbReference>
<keyword evidence="10" id="KW-0732">Signal</keyword>
<dbReference type="GO" id="GO:0031902">
    <property type="term" value="C:late endosome membrane"/>
    <property type="evidence" value="ECO:0007669"/>
    <property type="project" value="UniProtKB-SubCell"/>
</dbReference>
<evidence type="ECO:0000256" key="9">
    <source>
        <dbReference type="SAM" id="Phobius"/>
    </source>
</evidence>
<evidence type="ECO:0000259" key="11">
    <source>
        <dbReference type="PROSITE" id="PS51837"/>
    </source>
</evidence>
<keyword evidence="6" id="KW-0862">Zinc</keyword>
<feature type="signal peptide" evidence="10">
    <location>
        <begin position="1"/>
        <end position="20"/>
    </location>
</feature>
<dbReference type="OrthoDB" id="5772860at2759"/>
<evidence type="ECO:0000256" key="1">
    <source>
        <dbReference type="ARBA" id="ARBA00004414"/>
    </source>
</evidence>
<dbReference type="PANTHER" id="PTHR23292:SF10">
    <property type="entry name" value="LITAF DOMAIN-CONTAINING PROTEIN"/>
    <property type="match status" value="1"/>
</dbReference>
<feature type="region of interest" description="Disordered" evidence="8">
    <location>
        <begin position="151"/>
        <end position="175"/>
    </location>
</feature>
<dbReference type="AlphaFoldDB" id="A0A8S1EF56"/>
<evidence type="ECO:0000256" key="7">
    <source>
        <dbReference type="ARBA" id="ARBA00023136"/>
    </source>
</evidence>
<comment type="similarity">
    <text evidence="4">Belongs to the CDIP1/LITAF family.</text>
</comment>
<evidence type="ECO:0000256" key="3">
    <source>
        <dbReference type="ARBA" id="ARBA00004630"/>
    </source>
</evidence>
<evidence type="ECO:0000256" key="4">
    <source>
        <dbReference type="ARBA" id="ARBA00005975"/>
    </source>
</evidence>
<reference evidence="12 13" key="1">
    <citation type="submission" date="2020-04" db="EMBL/GenBank/DDBJ databases">
        <authorList>
            <person name="Laetsch R D."/>
            <person name="Stevens L."/>
            <person name="Kumar S."/>
            <person name="Blaxter L. M."/>
        </authorList>
    </citation>
    <scope>NUCLEOTIDE SEQUENCE [LARGE SCALE GENOMIC DNA]</scope>
</reference>
<evidence type="ECO:0000313" key="13">
    <source>
        <dbReference type="Proteomes" id="UP000494206"/>
    </source>
</evidence>
<protein>
    <recommendedName>
        <fullName evidence="11">LITAF domain-containing protein</fullName>
    </recommendedName>
</protein>
<evidence type="ECO:0000256" key="6">
    <source>
        <dbReference type="ARBA" id="ARBA00022833"/>
    </source>
</evidence>
<dbReference type="GO" id="GO:0005765">
    <property type="term" value="C:lysosomal membrane"/>
    <property type="evidence" value="ECO:0007669"/>
    <property type="project" value="UniProtKB-SubCell"/>
</dbReference>
<dbReference type="PANTHER" id="PTHR23292">
    <property type="entry name" value="LIPOPOLYSACCHARIDE-INDUCED TUMOR NECROSIS FACTOR-ALPHA FACTOR"/>
    <property type="match status" value="1"/>
</dbReference>
<evidence type="ECO:0000313" key="12">
    <source>
        <dbReference type="EMBL" id="CAB3402310.1"/>
    </source>
</evidence>
<organism evidence="12 13">
    <name type="scientific">Caenorhabditis bovis</name>
    <dbReference type="NCBI Taxonomy" id="2654633"/>
    <lineage>
        <taxon>Eukaryota</taxon>
        <taxon>Metazoa</taxon>
        <taxon>Ecdysozoa</taxon>
        <taxon>Nematoda</taxon>
        <taxon>Chromadorea</taxon>
        <taxon>Rhabditida</taxon>
        <taxon>Rhabditina</taxon>
        <taxon>Rhabditomorpha</taxon>
        <taxon>Rhabditoidea</taxon>
        <taxon>Rhabditidae</taxon>
        <taxon>Peloderinae</taxon>
        <taxon>Caenorhabditis</taxon>
    </lineage>
</organism>
<feature type="chain" id="PRO_5035738242" description="LITAF domain-containing protein" evidence="10">
    <location>
        <begin position="21"/>
        <end position="293"/>
    </location>
</feature>
<sequence length="293" mass="33155">MPSSIFSLLLIFLTNSAVFGENVYCTYYRESNEITCGTVTCATHIPPNSELEEEGLDVKLPRGWYRIGTMQIRHDTSWLNLYRRRAVGTGYWDFYTNIPERNCAGTFGLHAGENISGTVTVKDKKCFDRLIYQIEKKSTIEKFDHHEAVYPSAPPPYTPPANNLPPPPQQIPAGTYAPQQIPAGNYGQQPAGPYPPQPAPQMQYAAMPAATNVVIIQSLKLAPSFEPYTEFCYRCNENIVTRVQYTMGFCSWTMLFLGIFVFFPLLCCFCLDSCKDARHYCPKCGTYLSLKRR</sequence>
<evidence type="ECO:0000256" key="10">
    <source>
        <dbReference type="SAM" id="SignalP"/>
    </source>
</evidence>
<dbReference type="GO" id="GO:0008270">
    <property type="term" value="F:zinc ion binding"/>
    <property type="evidence" value="ECO:0007669"/>
    <property type="project" value="TreeGrafter"/>
</dbReference>
<keyword evidence="13" id="KW-1185">Reference proteome</keyword>
<evidence type="ECO:0000256" key="5">
    <source>
        <dbReference type="ARBA" id="ARBA00022723"/>
    </source>
</evidence>
<feature type="compositionally biased region" description="Pro residues" evidence="8">
    <location>
        <begin position="152"/>
        <end position="170"/>
    </location>
</feature>
<keyword evidence="9" id="KW-1133">Transmembrane helix</keyword>
<dbReference type="SMART" id="SM00714">
    <property type="entry name" value="LITAF"/>
    <property type="match status" value="1"/>
</dbReference>
<dbReference type="Proteomes" id="UP000494206">
    <property type="component" value="Unassembled WGS sequence"/>
</dbReference>
<keyword evidence="5" id="KW-0479">Metal-binding</keyword>
<keyword evidence="9" id="KW-0812">Transmembrane</keyword>
<proteinExistence type="inferred from homology"/>
<comment type="subcellular location">
    <subcellularLocation>
        <location evidence="2">Endosome membrane</location>
        <topology evidence="2">Peripheral membrane protein</topology>
    </subcellularLocation>
    <subcellularLocation>
        <location evidence="1">Late endosome membrane</location>
    </subcellularLocation>
    <subcellularLocation>
        <location evidence="3">Lysosome membrane</location>
        <topology evidence="3">Peripheral membrane protein</topology>
        <orientation evidence="3">Cytoplasmic side</orientation>
    </subcellularLocation>
</comment>
<gene>
    <name evidence="12" type="ORF">CBOVIS_LOCUS4942</name>
</gene>
<name>A0A8S1EF56_9PELO</name>
<accession>A0A8S1EF56</accession>
<dbReference type="InterPro" id="IPR006629">
    <property type="entry name" value="LITAF"/>
</dbReference>
<dbReference type="Pfam" id="PF10601">
    <property type="entry name" value="zf-LITAF-like"/>
    <property type="match status" value="1"/>
</dbReference>
<feature type="transmembrane region" description="Helical" evidence="9">
    <location>
        <begin position="252"/>
        <end position="271"/>
    </location>
</feature>
<comment type="caution">
    <text evidence="12">The sequence shown here is derived from an EMBL/GenBank/DDBJ whole genome shotgun (WGS) entry which is preliminary data.</text>
</comment>
<evidence type="ECO:0000256" key="2">
    <source>
        <dbReference type="ARBA" id="ARBA00004481"/>
    </source>
</evidence>
<keyword evidence="7 9" id="KW-0472">Membrane</keyword>
<feature type="domain" description="LITAF" evidence="11">
    <location>
        <begin position="211"/>
        <end position="293"/>
    </location>
</feature>
<dbReference type="PROSITE" id="PS51837">
    <property type="entry name" value="LITAF"/>
    <property type="match status" value="1"/>
</dbReference>